<name>A0A090NI09_SHIDY</name>
<organism evidence="1 2">
    <name type="scientific">Shigella dysenteriae WRSd3</name>
    <dbReference type="NCBI Taxonomy" id="1401327"/>
    <lineage>
        <taxon>Bacteria</taxon>
        <taxon>Pseudomonadati</taxon>
        <taxon>Pseudomonadota</taxon>
        <taxon>Gammaproteobacteria</taxon>
        <taxon>Enterobacterales</taxon>
        <taxon>Enterobacteriaceae</taxon>
        <taxon>Shigella</taxon>
    </lineage>
</organism>
<dbReference type="EMBL" id="AXUT01000133">
    <property type="protein sequence ID" value="ESU79920.1"/>
    <property type="molecule type" value="Genomic_DNA"/>
</dbReference>
<proteinExistence type="predicted"/>
<dbReference type="AlphaFoldDB" id="A0A090NI09"/>
<accession>A0A090NI09</accession>
<dbReference type="PATRIC" id="fig|1401327.3.peg.1645"/>
<evidence type="ECO:0000313" key="1">
    <source>
        <dbReference type="EMBL" id="ESU79920.1"/>
    </source>
</evidence>
<evidence type="ECO:0008006" key="3">
    <source>
        <dbReference type="Google" id="ProtNLM"/>
    </source>
</evidence>
<dbReference type="PIRSF" id="PIRSF006993">
    <property type="entry name" value="UCP006993"/>
    <property type="match status" value="1"/>
</dbReference>
<comment type="caution">
    <text evidence="1">The sequence shown here is derived from an EMBL/GenBank/DDBJ whole genome shotgun (WGS) entry which is preliminary data.</text>
</comment>
<protein>
    <recommendedName>
        <fullName evidence="3">DUF1481 domain-containing protein</fullName>
    </recommendedName>
</protein>
<dbReference type="Pfam" id="PF07356">
    <property type="entry name" value="DUF1481"/>
    <property type="match status" value="1"/>
</dbReference>
<dbReference type="Proteomes" id="UP000017944">
    <property type="component" value="Unassembled WGS sequence"/>
</dbReference>
<dbReference type="InterPro" id="IPR010858">
    <property type="entry name" value="DUF1481"/>
</dbReference>
<gene>
    <name evidence="1" type="ORF">WRSd3_01774</name>
</gene>
<dbReference type="InterPro" id="IPR016500">
    <property type="entry name" value="UCP006993"/>
</dbReference>
<evidence type="ECO:0000313" key="2">
    <source>
        <dbReference type="Proteomes" id="UP000017944"/>
    </source>
</evidence>
<reference evidence="1 2" key="1">
    <citation type="submission" date="2013-10" db="EMBL/GenBank/DDBJ databases">
        <title>Draft genomes and the virulence plasmids of Sd1617 vaccine constructs: WRSd3 and WRSd5.</title>
        <authorList>
            <person name="Aksomboon Vongsawan A."/>
            <person name="Venkatesan M.M."/>
            <person name="Vaisvil B."/>
            <person name="Emel G."/>
            <person name="Kepatral V."/>
            <person name="Sethabutr O."/>
            <person name="Serichantalergs O."/>
            <person name="Mason C."/>
        </authorList>
    </citation>
    <scope>NUCLEOTIDE SEQUENCE [LARGE SCALE GENOMIC DNA]</scope>
    <source>
        <strain evidence="1 2">WRSd3</strain>
    </source>
</reference>
<sequence>MAVNSFNEGVVSPLLSFWRRSLMLAGALFLTACSHNSSLPPFTASGFAEDQGAVRIWRKDSGDNVHLLAVFSPWRSGDTTTREYRWQGDNLTLININVYSKPPVNIRARFDDRGDLSFMQRESDGEKQQLSNDQIDLYRYRADQIRQISDALRQGRVVLRQGRWHAMEQTVTTCEGQTIKPDLDSQAIAHIERRQSRSSVDVSVAWLEAPEGSQLLLVANSDFCRWQPNEKTF</sequence>